<comment type="caution">
    <text evidence="1">The sequence shown here is derived from an EMBL/GenBank/DDBJ whole genome shotgun (WGS) entry which is preliminary data.</text>
</comment>
<dbReference type="AlphaFoldDB" id="A0A9N9EIB6"/>
<proteinExistence type="predicted"/>
<protein>
    <submittedName>
        <fullName evidence="1">14570_t:CDS:1</fullName>
    </submittedName>
</protein>
<feature type="non-terminal residue" evidence="1">
    <location>
        <position position="93"/>
    </location>
</feature>
<reference evidence="1" key="1">
    <citation type="submission" date="2021-06" db="EMBL/GenBank/DDBJ databases">
        <authorList>
            <person name="Kallberg Y."/>
            <person name="Tangrot J."/>
            <person name="Rosling A."/>
        </authorList>
    </citation>
    <scope>NUCLEOTIDE SEQUENCE</scope>
    <source>
        <strain evidence="1">MA453B</strain>
    </source>
</reference>
<dbReference type="EMBL" id="CAJVPY010007367">
    <property type="protein sequence ID" value="CAG8679523.1"/>
    <property type="molecule type" value="Genomic_DNA"/>
</dbReference>
<keyword evidence="2" id="KW-1185">Reference proteome</keyword>
<accession>A0A9N9EIB6</accession>
<organism evidence="1 2">
    <name type="scientific">Dentiscutata erythropus</name>
    <dbReference type="NCBI Taxonomy" id="1348616"/>
    <lineage>
        <taxon>Eukaryota</taxon>
        <taxon>Fungi</taxon>
        <taxon>Fungi incertae sedis</taxon>
        <taxon>Mucoromycota</taxon>
        <taxon>Glomeromycotina</taxon>
        <taxon>Glomeromycetes</taxon>
        <taxon>Diversisporales</taxon>
        <taxon>Gigasporaceae</taxon>
        <taxon>Dentiscutata</taxon>
    </lineage>
</organism>
<gene>
    <name evidence="1" type="ORF">DERYTH_LOCUS11717</name>
</gene>
<dbReference type="Proteomes" id="UP000789405">
    <property type="component" value="Unassembled WGS sequence"/>
</dbReference>
<evidence type="ECO:0000313" key="2">
    <source>
        <dbReference type="Proteomes" id="UP000789405"/>
    </source>
</evidence>
<evidence type="ECO:0000313" key="1">
    <source>
        <dbReference type="EMBL" id="CAG8679523.1"/>
    </source>
</evidence>
<name>A0A9N9EIB6_9GLOM</name>
<sequence>MNSGKWFVEEMGISGLLERWAVGEMAVGEIGVGERVSPVSPASLYKLYKYICESDTNSKRKMAIQKQKKGRKYKKTGVVSPAKIKFQGSNQRL</sequence>